<dbReference type="InterPro" id="IPR010982">
    <property type="entry name" value="Lambda_DNA-bd_dom_sf"/>
</dbReference>
<dbReference type="CDD" id="cd00093">
    <property type="entry name" value="HTH_XRE"/>
    <property type="match status" value="1"/>
</dbReference>
<dbReference type="PROSITE" id="PS50943">
    <property type="entry name" value="HTH_CROC1"/>
    <property type="match status" value="1"/>
</dbReference>
<sequence>MKNLSLQELAKQTNTSYIVVGKYERDEINPSLEVAKNPRLSIRYYCSVFIGGSRQ</sequence>
<reference evidence="2 3" key="1">
    <citation type="submission" date="2019-12" db="EMBL/GenBank/DDBJ databases">
        <title>The draft genomic sequence of strain Chitinophaga oryziterrae JCM 16595.</title>
        <authorList>
            <person name="Zhang X."/>
        </authorList>
    </citation>
    <scope>NUCLEOTIDE SEQUENCE [LARGE SCALE GENOMIC DNA]</scope>
    <source>
        <strain evidence="2 3">JCM 16595</strain>
    </source>
</reference>
<dbReference type="RefSeq" id="WP_420808913.1">
    <property type="nucleotide sequence ID" value="NZ_WRXO01000002.1"/>
</dbReference>
<keyword evidence="3" id="KW-1185">Reference proteome</keyword>
<name>A0A6N8JB31_9BACT</name>
<dbReference type="Pfam" id="PF01381">
    <property type="entry name" value="HTH_3"/>
    <property type="match status" value="1"/>
</dbReference>
<dbReference type="InterPro" id="IPR001387">
    <property type="entry name" value="Cro/C1-type_HTH"/>
</dbReference>
<dbReference type="SUPFAM" id="SSF47413">
    <property type="entry name" value="lambda repressor-like DNA-binding domains"/>
    <property type="match status" value="1"/>
</dbReference>
<dbReference type="Proteomes" id="UP000468388">
    <property type="component" value="Unassembled WGS sequence"/>
</dbReference>
<accession>A0A6N8JB31</accession>
<proteinExistence type="predicted"/>
<gene>
    <name evidence="2" type="ORF">GO495_12065</name>
</gene>
<evidence type="ECO:0000259" key="1">
    <source>
        <dbReference type="PROSITE" id="PS50943"/>
    </source>
</evidence>
<protein>
    <submittedName>
        <fullName evidence="2">Helix-turn-helix domain-containing protein</fullName>
    </submittedName>
</protein>
<feature type="domain" description="HTH cro/C1-type" evidence="1">
    <location>
        <begin position="2"/>
        <end position="36"/>
    </location>
</feature>
<evidence type="ECO:0000313" key="3">
    <source>
        <dbReference type="Proteomes" id="UP000468388"/>
    </source>
</evidence>
<evidence type="ECO:0000313" key="2">
    <source>
        <dbReference type="EMBL" id="MVT41322.1"/>
    </source>
</evidence>
<dbReference type="GO" id="GO:0003677">
    <property type="term" value="F:DNA binding"/>
    <property type="evidence" value="ECO:0007669"/>
    <property type="project" value="InterPro"/>
</dbReference>
<comment type="caution">
    <text evidence="2">The sequence shown here is derived from an EMBL/GenBank/DDBJ whole genome shotgun (WGS) entry which is preliminary data.</text>
</comment>
<dbReference type="EMBL" id="WRXO01000002">
    <property type="protein sequence ID" value="MVT41322.1"/>
    <property type="molecule type" value="Genomic_DNA"/>
</dbReference>
<dbReference type="AlphaFoldDB" id="A0A6N8JB31"/>
<organism evidence="2 3">
    <name type="scientific">Chitinophaga oryziterrae</name>
    <dbReference type="NCBI Taxonomy" id="1031224"/>
    <lineage>
        <taxon>Bacteria</taxon>
        <taxon>Pseudomonadati</taxon>
        <taxon>Bacteroidota</taxon>
        <taxon>Chitinophagia</taxon>
        <taxon>Chitinophagales</taxon>
        <taxon>Chitinophagaceae</taxon>
        <taxon>Chitinophaga</taxon>
    </lineage>
</organism>
<dbReference type="Gene3D" id="1.10.260.40">
    <property type="entry name" value="lambda repressor-like DNA-binding domains"/>
    <property type="match status" value="1"/>
</dbReference>